<evidence type="ECO:0008006" key="3">
    <source>
        <dbReference type="Google" id="ProtNLM"/>
    </source>
</evidence>
<dbReference type="Proteomes" id="UP000030649">
    <property type="component" value="Unassembled WGS sequence"/>
</dbReference>
<evidence type="ECO:0000313" key="2">
    <source>
        <dbReference type="Proteomes" id="UP000030649"/>
    </source>
</evidence>
<name>U1N3M0_9EURY</name>
<organism evidence="1 2">
    <name type="scientific">Haloquadratum walsbyi J07HQW1</name>
    <dbReference type="NCBI Taxonomy" id="1238424"/>
    <lineage>
        <taxon>Archaea</taxon>
        <taxon>Methanobacteriati</taxon>
        <taxon>Methanobacteriota</taxon>
        <taxon>Stenosarchaea group</taxon>
        <taxon>Halobacteria</taxon>
        <taxon>Halobacteriales</taxon>
        <taxon>Haloferacaceae</taxon>
        <taxon>Haloquadratum</taxon>
    </lineage>
</organism>
<dbReference type="HOGENOM" id="CLU_2985627_0_0_2"/>
<dbReference type="EMBL" id="KE356560">
    <property type="protein sequence ID" value="ERG90963.1"/>
    <property type="molecule type" value="Genomic_DNA"/>
</dbReference>
<reference evidence="1 2" key="1">
    <citation type="journal article" date="2013" name="PLoS ONE">
        <title>Assembly-driven community genomics of a hypersaline microbial ecosystem.</title>
        <authorList>
            <person name="Podell S."/>
            <person name="Ugalde J.A."/>
            <person name="Narasingarao P."/>
            <person name="Banfield J.F."/>
            <person name="Heidelberg K.B."/>
            <person name="Allen E.E."/>
        </authorList>
    </citation>
    <scope>NUCLEOTIDE SEQUENCE [LARGE SCALE GENOMIC DNA]</scope>
    <source>
        <strain evidence="2">J07HQW1</strain>
    </source>
</reference>
<dbReference type="STRING" id="1238424.J07HQW1_00994"/>
<evidence type="ECO:0000313" key="1">
    <source>
        <dbReference type="EMBL" id="ERG90963.1"/>
    </source>
</evidence>
<proteinExistence type="predicted"/>
<dbReference type="AlphaFoldDB" id="U1N3M0"/>
<gene>
    <name evidence="1" type="ORF">J07HQW1_00994</name>
</gene>
<sequence length="57" mass="6496">MTLHRIANELVTEACKHECSVIAFEDLTEYSGTYWRVVGTQGAFNCLYYSVEYKPTG</sequence>
<accession>U1N3M0</accession>
<protein>
    <recommendedName>
        <fullName evidence="3">Transposase</fullName>
    </recommendedName>
</protein>